<dbReference type="NCBIfam" id="TIGR02098">
    <property type="entry name" value="MJ0042_CXXC"/>
    <property type="match status" value="1"/>
</dbReference>
<evidence type="ECO:0000256" key="2">
    <source>
        <dbReference type="SAM" id="Phobius"/>
    </source>
</evidence>
<organism evidence="4 5">
    <name type="scientific">Alicycliphilus denitrificans</name>
    <dbReference type="NCBI Taxonomy" id="179636"/>
    <lineage>
        <taxon>Bacteria</taxon>
        <taxon>Pseudomonadati</taxon>
        <taxon>Pseudomonadota</taxon>
        <taxon>Betaproteobacteria</taxon>
        <taxon>Burkholderiales</taxon>
        <taxon>Comamonadaceae</taxon>
        <taxon>Alicycliphilus</taxon>
    </lineage>
</organism>
<keyword evidence="2" id="KW-0472">Membrane</keyword>
<feature type="domain" description="Zinc finger/thioredoxin putative" evidence="3">
    <location>
        <begin position="4"/>
        <end position="39"/>
    </location>
</feature>
<protein>
    <submittedName>
        <fullName evidence="4">DUF3426 domain-containing protein</fullName>
    </submittedName>
</protein>
<dbReference type="Pfam" id="PF13719">
    <property type="entry name" value="Zn_ribbon_5"/>
    <property type="match status" value="1"/>
</dbReference>
<dbReference type="InterPro" id="IPR021834">
    <property type="entry name" value="DUF3426"/>
</dbReference>
<dbReference type="RefSeq" id="WP_094438294.1">
    <property type="nucleotide sequence ID" value="NZ_NKDB02000002.1"/>
</dbReference>
<feature type="compositionally biased region" description="Acidic residues" evidence="1">
    <location>
        <begin position="153"/>
        <end position="163"/>
    </location>
</feature>
<dbReference type="InterPro" id="IPR011723">
    <property type="entry name" value="Znf/thioredoxin_put"/>
</dbReference>
<dbReference type="AlphaFoldDB" id="A0A420KC06"/>
<feature type="region of interest" description="Disordered" evidence="1">
    <location>
        <begin position="47"/>
        <end position="90"/>
    </location>
</feature>
<sequence length="384" mass="40511">MSQITRCPSCATTFKVVADQLRISDGWVRCGQCKEVFDASEHLLQPEPAPLLPEMPLDDPGPPEVHAADAPQPQDKPVTASGGSEEVAPLSSLLRREAVIEEHEAAPEAVIQGYELPGATVDDSAWPQEPDAGVEAAEQGGDQQEAEPAPDTLDADPPPDEEAQAAALPGSEPPEPLQPLEQESVLVEGAAIMPGAAHEGDAPEETAVSPVAEPGFVTAARRSAFWRRPVVRGALAVAVLALLLALGLQVAVQERDAIAARGPAAHALMERLCAPLQCTLQAPQRIASVVIDSSSFLKERNDAAAYQLQMSLKNISSLAVAMPALELTLTDVRDRAVLRRVLLRNDLGAPAELAPGATWSATMSMQVAQGADQVAGYRLLAFYP</sequence>
<feature type="region of interest" description="Disordered" evidence="1">
    <location>
        <begin position="119"/>
        <end position="178"/>
    </location>
</feature>
<gene>
    <name evidence="4" type="ORF">CE154_012055</name>
</gene>
<keyword evidence="2" id="KW-1133">Transmembrane helix</keyword>
<dbReference type="Pfam" id="PF11906">
    <property type="entry name" value="DUF3426"/>
    <property type="match status" value="1"/>
</dbReference>
<proteinExistence type="predicted"/>
<evidence type="ECO:0000313" key="4">
    <source>
        <dbReference type="EMBL" id="RKJ96742.1"/>
    </source>
</evidence>
<name>A0A420KC06_9BURK</name>
<dbReference type="EMBL" id="NKDB02000002">
    <property type="protein sequence ID" value="RKJ96742.1"/>
    <property type="molecule type" value="Genomic_DNA"/>
</dbReference>
<reference evidence="4 5" key="1">
    <citation type="submission" date="2018-09" db="EMBL/GenBank/DDBJ databases">
        <title>Genome comparison of Alicycliphilus sp. BQ1, a polyurethanolytic bacterium, with its closest phylogenetic relatives Alicycliphilus denitrificans BC and K601, unable to attack polyurethane.</title>
        <authorList>
            <person name="Loza-Tavera H."/>
            <person name="Lozano L."/>
            <person name="Cevallos M."/>
            <person name="Maya-Lucas O."/>
            <person name="Garcia-Mena J."/>
            <person name="Hernandez J."/>
        </authorList>
    </citation>
    <scope>NUCLEOTIDE SEQUENCE [LARGE SCALE GENOMIC DNA]</scope>
    <source>
        <strain evidence="4 5">BQ1</strain>
    </source>
</reference>
<accession>A0A420KC06</accession>
<evidence type="ECO:0000259" key="3">
    <source>
        <dbReference type="Pfam" id="PF13719"/>
    </source>
</evidence>
<feature type="compositionally biased region" description="Pro residues" evidence="1">
    <location>
        <begin position="47"/>
        <end position="63"/>
    </location>
</feature>
<comment type="caution">
    <text evidence="4">The sequence shown here is derived from an EMBL/GenBank/DDBJ whole genome shotgun (WGS) entry which is preliminary data.</text>
</comment>
<feature type="transmembrane region" description="Helical" evidence="2">
    <location>
        <begin position="230"/>
        <end position="252"/>
    </location>
</feature>
<evidence type="ECO:0000256" key="1">
    <source>
        <dbReference type="SAM" id="MobiDB-lite"/>
    </source>
</evidence>
<dbReference type="Proteomes" id="UP000216225">
    <property type="component" value="Unassembled WGS sequence"/>
</dbReference>
<evidence type="ECO:0000313" key="5">
    <source>
        <dbReference type="Proteomes" id="UP000216225"/>
    </source>
</evidence>
<keyword evidence="2" id="KW-0812">Transmembrane</keyword>